<dbReference type="Pfam" id="PF07859">
    <property type="entry name" value="Abhydrolase_3"/>
    <property type="match status" value="1"/>
</dbReference>
<reference evidence="3" key="1">
    <citation type="journal article" date="2021" name="Nat. Microbiol.">
        <title>Cocultivation of an ultrasmall environmental parasitic bacterium with lytic ability against bacteria associated with wastewater foams.</title>
        <authorList>
            <person name="Batinovic S."/>
            <person name="Rose J.J.A."/>
            <person name="Ratcliffe J."/>
            <person name="Seviour R.J."/>
            <person name="Petrovski S."/>
        </authorList>
    </citation>
    <scope>NUCLEOTIDE SEQUENCE</scope>
    <source>
        <strain evidence="3">CON44</strain>
    </source>
</reference>
<dbReference type="SUPFAM" id="SSF53474">
    <property type="entry name" value="alpha/beta-Hydrolases"/>
    <property type="match status" value="1"/>
</dbReference>
<gene>
    <name evidence="3" type="ORF">GII30_07490</name>
</gene>
<accession>A0A857KI09</accession>
<evidence type="ECO:0000313" key="3">
    <source>
        <dbReference type="EMBL" id="QHN39038.1"/>
    </source>
</evidence>
<dbReference type="PANTHER" id="PTHR48081">
    <property type="entry name" value="AB HYDROLASE SUPERFAMILY PROTEIN C4A8.06C"/>
    <property type="match status" value="1"/>
</dbReference>
<proteinExistence type="inferred from homology"/>
<dbReference type="Gene3D" id="3.40.50.1820">
    <property type="entry name" value="alpha/beta hydrolase"/>
    <property type="match status" value="1"/>
</dbReference>
<dbReference type="PANTHER" id="PTHR48081:SF8">
    <property type="entry name" value="ALPHA_BETA HYDROLASE FOLD-3 DOMAIN-CONTAINING PROTEIN-RELATED"/>
    <property type="match status" value="1"/>
</dbReference>
<dbReference type="RefSeq" id="WP_005185760.1">
    <property type="nucleotide sequence ID" value="NZ_CP045804.1"/>
</dbReference>
<dbReference type="GO" id="GO:0016787">
    <property type="term" value="F:hydrolase activity"/>
    <property type="evidence" value="ECO:0007669"/>
    <property type="project" value="UniProtKB-KW"/>
</dbReference>
<organism evidence="3">
    <name type="scientific">Gordonia amarae</name>
    <dbReference type="NCBI Taxonomy" id="36821"/>
    <lineage>
        <taxon>Bacteria</taxon>
        <taxon>Bacillati</taxon>
        <taxon>Actinomycetota</taxon>
        <taxon>Actinomycetes</taxon>
        <taxon>Mycobacteriales</taxon>
        <taxon>Gordoniaceae</taxon>
        <taxon>Gordonia</taxon>
    </lineage>
</organism>
<comment type="similarity">
    <text evidence="1">Belongs to the 'GDXG' lipolytic enzyme family.</text>
</comment>
<dbReference type="InterPro" id="IPR013094">
    <property type="entry name" value="AB_hydrolase_3"/>
</dbReference>
<keyword evidence="2 3" id="KW-0378">Hydrolase</keyword>
<dbReference type="InterPro" id="IPR050300">
    <property type="entry name" value="GDXG_lipolytic_enzyme"/>
</dbReference>
<dbReference type="AlphaFoldDB" id="A0A857KI09"/>
<evidence type="ECO:0000256" key="1">
    <source>
        <dbReference type="ARBA" id="ARBA00010515"/>
    </source>
</evidence>
<dbReference type="InterPro" id="IPR002168">
    <property type="entry name" value="Lipase_GDXG_HIS_AS"/>
</dbReference>
<evidence type="ECO:0000256" key="2">
    <source>
        <dbReference type="ARBA" id="ARBA00022801"/>
    </source>
</evidence>
<dbReference type="EMBL" id="CP045810">
    <property type="protein sequence ID" value="QHN39038.1"/>
    <property type="molecule type" value="Genomic_DNA"/>
</dbReference>
<sequence length="407" mass="42851">MSGLLCDSDELDGDQQGAHESHPGASPVPVPRRARPDAEVRRLLLQLSVVSPPDESTPVAAVRRNWRLAVKAFASRPRVASATDHVIDSGDRTIRLRIYSPVRPDTTGTDGAGAPALVWFHGGGFVAGDLYTAGATCRALAAASGATVVAVSYRLAPEHPLDAGREDCLAALTWLAAHGRELGVDPARLAVGGDSAGGGLAALAAQHCARNGIGLAAQVLVYPATDLTGSLPSAHEAMPGLLDHRWITWIKSQISTVSDLHDPAGSALSAGDLTGLPPTILITAGFDPLRDEGLRYGTRLREAGVPVLHLHYPGQIHGFVSMDQVLHAGTDALGRLGRALAHVLADGELCDDDHPDLPRRAHPVRQLRWLHPAQRLREAEVVVAAAVHLARDVAGSTCSRHRKGSPQ</sequence>
<name>A0A857KI09_9ACTN</name>
<dbReference type="InterPro" id="IPR029058">
    <property type="entry name" value="AB_hydrolase_fold"/>
</dbReference>
<protein>
    <submittedName>
        <fullName evidence="3">Alpha/beta hydrolase fold domain-containing protein</fullName>
    </submittedName>
</protein>
<dbReference type="PROSITE" id="PS01173">
    <property type="entry name" value="LIPASE_GDXG_HIS"/>
    <property type="match status" value="1"/>
</dbReference>